<evidence type="ECO:0000259" key="3">
    <source>
        <dbReference type="PROSITE" id="PS50106"/>
    </source>
</evidence>
<evidence type="ECO:0000313" key="6">
    <source>
        <dbReference type="Proteomes" id="UP000014760"/>
    </source>
</evidence>
<dbReference type="PROSITE" id="PS50106">
    <property type="entry name" value="PDZ"/>
    <property type="match status" value="1"/>
</dbReference>
<dbReference type="Proteomes" id="UP000014760">
    <property type="component" value="Unassembled WGS sequence"/>
</dbReference>
<dbReference type="PANTHER" id="PTHR46848:SF1">
    <property type="entry name" value="REGULATOR OF G-PROTEIN SIGNALING 3"/>
    <property type="match status" value="1"/>
</dbReference>
<dbReference type="Gene3D" id="2.30.42.10">
    <property type="match status" value="1"/>
</dbReference>
<dbReference type="Pfam" id="PF00168">
    <property type="entry name" value="C2"/>
    <property type="match status" value="1"/>
</dbReference>
<organism evidence="4">
    <name type="scientific">Capitella teleta</name>
    <name type="common">Polychaete worm</name>
    <dbReference type="NCBI Taxonomy" id="283909"/>
    <lineage>
        <taxon>Eukaryota</taxon>
        <taxon>Metazoa</taxon>
        <taxon>Spiralia</taxon>
        <taxon>Lophotrochozoa</taxon>
        <taxon>Annelida</taxon>
        <taxon>Polychaeta</taxon>
        <taxon>Sedentaria</taxon>
        <taxon>Scolecida</taxon>
        <taxon>Capitellidae</taxon>
        <taxon>Capitella</taxon>
    </lineage>
</organism>
<dbReference type="GO" id="GO:0005886">
    <property type="term" value="C:plasma membrane"/>
    <property type="evidence" value="ECO:0007669"/>
    <property type="project" value="TreeGrafter"/>
</dbReference>
<feature type="region of interest" description="Disordered" evidence="1">
    <location>
        <begin position="370"/>
        <end position="398"/>
    </location>
</feature>
<dbReference type="InterPro" id="IPR036034">
    <property type="entry name" value="PDZ_sf"/>
</dbReference>
<dbReference type="Gene3D" id="1.20.900.10">
    <property type="entry name" value="Dbl homology (DH) domain"/>
    <property type="match status" value="1"/>
</dbReference>
<dbReference type="SUPFAM" id="SSF48065">
    <property type="entry name" value="DBL homology domain (DH-domain)"/>
    <property type="match status" value="1"/>
</dbReference>
<dbReference type="OrthoDB" id="2272012at2759"/>
<reference evidence="4 6" key="2">
    <citation type="journal article" date="2013" name="Nature">
        <title>Insights into bilaterian evolution from three spiralian genomes.</title>
        <authorList>
            <person name="Simakov O."/>
            <person name="Marletaz F."/>
            <person name="Cho S.J."/>
            <person name="Edsinger-Gonzales E."/>
            <person name="Havlak P."/>
            <person name="Hellsten U."/>
            <person name="Kuo D.H."/>
            <person name="Larsson T."/>
            <person name="Lv J."/>
            <person name="Arendt D."/>
            <person name="Savage R."/>
            <person name="Osoegawa K."/>
            <person name="de Jong P."/>
            <person name="Grimwood J."/>
            <person name="Chapman J.A."/>
            <person name="Shapiro H."/>
            <person name="Aerts A."/>
            <person name="Otillar R.P."/>
            <person name="Terry A.Y."/>
            <person name="Boore J.L."/>
            <person name="Grigoriev I.V."/>
            <person name="Lindberg D.R."/>
            <person name="Seaver E.C."/>
            <person name="Weisblat D.A."/>
            <person name="Putnam N.H."/>
            <person name="Rokhsar D.S."/>
        </authorList>
    </citation>
    <scope>NUCLEOTIDE SEQUENCE</scope>
    <source>
        <strain evidence="4 6">I ESC-2004</strain>
    </source>
</reference>
<name>R7UMU1_CAPTE</name>
<dbReference type="PROSITE" id="PS50004">
    <property type="entry name" value="C2"/>
    <property type="match status" value="1"/>
</dbReference>
<dbReference type="AlphaFoldDB" id="R7UMU1"/>
<dbReference type="EnsemblMetazoa" id="CapteT223275">
    <property type="protein sequence ID" value="CapteP223275"/>
    <property type="gene ID" value="CapteG223275"/>
</dbReference>
<dbReference type="InterPro" id="IPR000008">
    <property type="entry name" value="C2_dom"/>
</dbReference>
<dbReference type="InterPro" id="IPR035892">
    <property type="entry name" value="C2_domain_sf"/>
</dbReference>
<dbReference type="InterPro" id="IPR035899">
    <property type="entry name" value="DBL_dom_sf"/>
</dbReference>
<dbReference type="EMBL" id="AMQN01007095">
    <property type="status" value="NOT_ANNOTATED_CDS"/>
    <property type="molecule type" value="Genomic_DNA"/>
</dbReference>
<dbReference type="SUPFAM" id="SSF49562">
    <property type="entry name" value="C2 domain (Calcium/lipid-binding domain, CaLB)"/>
    <property type="match status" value="1"/>
</dbReference>
<dbReference type="SUPFAM" id="SSF50156">
    <property type="entry name" value="PDZ domain-like"/>
    <property type="match status" value="1"/>
</dbReference>
<dbReference type="SMART" id="SM00228">
    <property type="entry name" value="PDZ"/>
    <property type="match status" value="1"/>
</dbReference>
<dbReference type="PANTHER" id="PTHR46848">
    <property type="entry name" value="REGULATOR OF G-PROTEIN SIGNALING 3"/>
    <property type="match status" value="1"/>
</dbReference>
<gene>
    <name evidence="4" type="ORF">CAPTEDRAFT_223275</name>
</gene>
<reference evidence="5" key="3">
    <citation type="submission" date="2015-06" db="UniProtKB">
        <authorList>
            <consortium name="EnsemblMetazoa"/>
        </authorList>
    </citation>
    <scope>IDENTIFICATION</scope>
</reference>
<dbReference type="SMART" id="SM00239">
    <property type="entry name" value="C2"/>
    <property type="match status" value="1"/>
</dbReference>
<evidence type="ECO:0000259" key="2">
    <source>
        <dbReference type="PROSITE" id="PS50004"/>
    </source>
</evidence>
<evidence type="ECO:0000313" key="5">
    <source>
        <dbReference type="EnsemblMetazoa" id="CapteP223275"/>
    </source>
</evidence>
<feature type="domain" description="C2" evidence="2">
    <location>
        <begin position="73"/>
        <end position="196"/>
    </location>
</feature>
<keyword evidence="6" id="KW-1185">Reference proteome</keyword>
<sequence length="744" mass="82278">MSLNPGFPGFLLNPRVSSIPDSDQQRVSFQLLIPPDSNHPEGLASLPWDVCKLSAKHTCDTCTDLSMTSCVLCTGQLQLRFAASQRGLRVCVLQARHIRLPGSASSCNTFAQLSIADEPLSFCCTAEVRGSNNPVFKQSFTYNIDHVQLNGHRRLTLRLCNRDANSGRIDILGSTSFGLRHLLSRIRRQDKQDGWYYLLNESLGAKKHLRVLSTSKPAPVSSADLSTVNLDARNLPTLKINIKERKDGYGFSLKSGSCPVRISTIRPGGSAQDCGLQSGDVILAIQGRNVSRSCSRSVAELIRQLGGDVQLEIGRPSFSTSTLSLQIDDVIPEQSPEPKVVIKNILEDFPVPQPECALLENVRLMPSFLSTTSPTKAAPPQPTRTASPPFFNQNLDDSSPLSCSPIEQARGGDERLHAEEARSIDLSSDVYSPSLEEESPMRMPIAISMDLIYPLRLGESLCATPKRKLCFSDDEDDTSLATDVWDKLELSVIEEETSPSPKRSRVFSSCSPGVYHSTPSDDVRASSSDDASFCSVDVSLLPNIHSDQELSMDSVSQTHGCSRLRAMADSYRRFVDLEQSFCVEMQAGVRNISRQLRHQLTMTQHSVIFRNIEKLTLLSAHQVALLKREEPEADVTSPKQGWRCIGAIYRSQLNVLRDAFGLFVRGVKSADLALRQTDLAEMDIVKTLIDRPLQHFEELFLMLKNALNELECSHPEESLKTVVEGLTDVYNQLKIISSSDRAKC</sequence>
<feature type="compositionally biased region" description="Polar residues" evidence="1">
    <location>
        <begin position="383"/>
        <end position="398"/>
    </location>
</feature>
<dbReference type="InterPro" id="IPR001478">
    <property type="entry name" value="PDZ"/>
</dbReference>
<dbReference type="Gene3D" id="2.60.40.150">
    <property type="entry name" value="C2 domain"/>
    <property type="match status" value="1"/>
</dbReference>
<feature type="domain" description="PDZ" evidence="3">
    <location>
        <begin position="239"/>
        <end position="317"/>
    </location>
</feature>
<evidence type="ECO:0000256" key="1">
    <source>
        <dbReference type="SAM" id="MobiDB-lite"/>
    </source>
</evidence>
<accession>R7UMU1</accession>
<reference evidence="6" key="1">
    <citation type="submission" date="2012-12" db="EMBL/GenBank/DDBJ databases">
        <authorList>
            <person name="Hellsten U."/>
            <person name="Grimwood J."/>
            <person name="Chapman J.A."/>
            <person name="Shapiro H."/>
            <person name="Aerts A."/>
            <person name="Otillar R.P."/>
            <person name="Terry A.Y."/>
            <person name="Boore J.L."/>
            <person name="Simakov O."/>
            <person name="Marletaz F."/>
            <person name="Cho S.-J."/>
            <person name="Edsinger-Gonzales E."/>
            <person name="Havlak P."/>
            <person name="Kuo D.-H."/>
            <person name="Larsson T."/>
            <person name="Lv J."/>
            <person name="Arendt D."/>
            <person name="Savage R."/>
            <person name="Osoegawa K."/>
            <person name="de Jong P."/>
            <person name="Lindberg D.R."/>
            <person name="Seaver E.C."/>
            <person name="Weisblat D.A."/>
            <person name="Putnam N.H."/>
            <person name="Grigoriev I.V."/>
            <person name="Rokhsar D.S."/>
        </authorList>
    </citation>
    <scope>NUCLEOTIDE SEQUENCE</scope>
    <source>
        <strain evidence="6">I ESC-2004</strain>
    </source>
</reference>
<dbReference type="Pfam" id="PF00595">
    <property type="entry name" value="PDZ"/>
    <property type="match status" value="1"/>
</dbReference>
<proteinExistence type="predicted"/>
<dbReference type="EMBL" id="KB299944">
    <property type="protein sequence ID" value="ELU07413.1"/>
    <property type="molecule type" value="Genomic_DNA"/>
</dbReference>
<evidence type="ECO:0008006" key="7">
    <source>
        <dbReference type="Google" id="ProtNLM"/>
    </source>
</evidence>
<dbReference type="STRING" id="283909.R7UMU1"/>
<dbReference type="GO" id="GO:0005634">
    <property type="term" value="C:nucleus"/>
    <property type="evidence" value="ECO:0007669"/>
    <property type="project" value="TreeGrafter"/>
</dbReference>
<dbReference type="HOGENOM" id="CLU_373496_0_0_1"/>
<protein>
    <recommendedName>
        <fullName evidence="7">PDZ domain-containing protein</fullName>
    </recommendedName>
</protein>
<evidence type="ECO:0000313" key="4">
    <source>
        <dbReference type="EMBL" id="ELU07413.1"/>
    </source>
</evidence>